<name>A0A3N4HWV3_ASCIM</name>
<accession>A0A3N4HWV3</accession>
<keyword evidence="3" id="KW-1185">Reference proteome</keyword>
<dbReference type="InterPro" id="IPR003615">
    <property type="entry name" value="HNH_nuc"/>
</dbReference>
<organism evidence="2 3">
    <name type="scientific">Ascobolus immersus RN42</name>
    <dbReference type="NCBI Taxonomy" id="1160509"/>
    <lineage>
        <taxon>Eukaryota</taxon>
        <taxon>Fungi</taxon>
        <taxon>Dikarya</taxon>
        <taxon>Ascomycota</taxon>
        <taxon>Pezizomycotina</taxon>
        <taxon>Pezizomycetes</taxon>
        <taxon>Pezizales</taxon>
        <taxon>Ascobolaceae</taxon>
        <taxon>Ascobolus</taxon>
    </lineage>
</organism>
<protein>
    <recommendedName>
        <fullName evidence="1">HNH nuclease domain-containing protein</fullName>
    </recommendedName>
</protein>
<dbReference type="STRING" id="1160509.A0A3N4HWV3"/>
<proteinExistence type="predicted"/>
<evidence type="ECO:0000313" key="2">
    <source>
        <dbReference type="EMBL" id="RPA78295.1"/>
    </source>
</evidence>
<dbReference type="Pfam" id="PF13391">
    <property type="entry name" value="HNH_2"/>
    <property type="match status" value="1"/>
</dbReference>
<dbReference type="AlphaFoldDB" id="A0A3N4HWV3"/>
<feature type="domain" description="HNH nuclease" evidence="1">
    <location>
        <begin position="61"/>
        <end position="134"/>
    </location>
</feature>
<reference evidence="2 3" key="1">
    <citation type="journal article" date="2018" name="Nat. Ecol. Evol.">
        <title>Pezizomycetes genomes reveal the molecular basis of ectomycorrhizal truffle lifestyle.</title>
        <authorList>
            <person name="Murat C."/>
            <person name="Payen T."/>
            <person name="Noel B."/>
            <person name="Kuo A."/>
            <person name="Morin E."/>
            <person name="Chen J."/>
            <person name="Kohler A."/>
            <person name="Krizsan K."/>
            <person name="Balestrini R."/>
            <person name="Da Silva C."/>
            <person name="Montanini B."/>
            <person name="Hainaut M."/>
            <person name="Levati E."/>
            <person name="Barry K.W."/>
            <person name="Belfiori B."/>
            <person name="Cichocki N."/>
            <person name="Clum A."/>
            <person name="Dockter R.B."/>
            <person name="Fauchery L."/>
            <person name="Guy J."/>
            <person name="Iotti M."/>
            <person name="Le Tacon F."/>
            <person name="Lindquist E.A."/>
            <person name="Lipzen A."/>
            <person name="Malagnac F."/>
            <person name="Mello A."/>
            <person name="Molinier V."/>
            <person name="Miyauchi S."/>
            <person name="Poulain J."/>
            <person name="Riccioni C."/>
            <person name="Rubini A."/>
            <person name="Sitrit Y."/>
            <person name="Splivallo R."/>
            <person name="Traeger S."/>
            <person name="Wang M."/>
            <person name="Zifcakova L."/>
            <person name="Wipf D."/>
            <person name="Zambonelli A."/>
            <person name="Paolocci F."/>
            <person name="Nowrousian M."/>
            <person name="Ottonello S."/>
            <person name="Baldrian P."/>
            <person name="Spatafora J.W."/>
            <person name="Henrissat B."/>
            <person name="Nagy L.G."/>
            <person name="Aury J.M."/>
            <person name="Wincker P."/>
            <person name="Grigoriev I.V."/>
            <person name="Bonfante P."/>
            <person name="Martin F.M."/>
        </authorList>
    </citation>
    <scope>NUCLEOTIDE SEQUENCE [LARGE SCALE GENOMIC DNA]</scope>
    <source>
        <strain evidence="2 3">RN42</strain>
    </source>
</reference>
<gene>
    <name evidence="2" type="ORF">BJ508DRAFT_416623</name>
</gene>
<dbReference type="Proteomes" id="UP000275078">
    <property type="component" value="Unassembled WGS sequence"/>
</dbReference>
<evidence type="ECO:0000259" key="1">
    <source>
        <dbReference type="Pfam" id="PF13391"/>
    </source>
</evidence>
<dbReference type="OrthoDB" id="2104739at2759"/>
<evidence type="ECO:0000313" key="3">
    <source>
        <dbReference type="Proteomes" id="UP000275078"/>
    </source>
</evidence>
<sequence>MAMRDTPGSKIRSPTQIPHEIQAQVLRRDGHRCCISKMRKIDSTPPPRPLRQFHNFSTNISRPGTAEVALQVAHIIPTSFDPASPDFGNSDATHWYFLNLISPSISTHLSPSNFNHPSNLITLDVGIHQRFGALTLGLEPCYDKQVVDYKVESIDRINVDFEHPEVRFDPGCGEVYVVMPDHSSEDVTLPDPQLLRIQLASVRILCLSGHSEAIERVMDGCI</sequence>
<dbReference type="EMBL" id="ML119713">
    <property type="protein sequence ID" value="RPA78295.1"/>
    <property type="molecule type" value="Genomic_DNA"/>
</dbReference>